<name>A0A6M3KST4_9ZZZZ</name>
<organism evidence="1">
    <name type="scientific">viral metagenome</name>
    <dbReference type="NCBI Taxonomy" id="1070528"/>
    <lineage>
        <taxon>unclassified sequences</taxon>
        <taxon>metagenomes</taxon>
        <taxon>organismal metagenomes</taxon>
    </lineage>
</organism>
<accession>A0A6M3KST4</accession>
<sequence length="62" mass="6847">MRDKCNDCKYFSEMIAESVGCGPTKAMCLCGLSKYHGKMVSESHYCPGYIHGVAIDNPIQDI</sequence>
<dbReference type="EMBL" id="MT142542">
    <property type="protein sequence ID" value="QJA84930.1"/>
    <property type="molecule type" value="Genomic_DNA"/>
</dbReference>
<gene>
    <name evidence="1" type="ORF">MM415B02317_0009</name>
</gene>
<evidence type="ECO:0000313" key="1">
    <source>
        <dbReference type="EMBL" id="QJA84930.1"/>
    </source>
</evidence>
<proteinExistence type="predicted"/>
<protein>
    <submittedName>
        <fullName evidence="1">Uncharacterized protein</fullName>
    </submittedName>
</protein>
<dbReference type="AlphaFoldDB" id="A0A6M3KST4"/>
<reference evidence="1" key="1">
    <citation type="submission" date="2020-03" db="EMBL/GenBank/DDBJ databases">
        <title>The deep terrestrial virosphere.</title>
        <authorList>
            <person name="Holmfeldt K."/>
            <person name="Nilsson E."/>
            <person name="Simone D."/>
            <person name="Lopez-Fernandez M."/>
            <person name="Wu X."/>
            <person name="de Brujin I."/>
            <person name="Lundin D."/>
            <person name="Andersson A."/>
            <person name="Bertilsson S."/>
            <person name="Dopson M."/>
        </authorList>
    </citation>
    <scope>NUCLEOTIDE SEQUENCE</scope>
    <source>
        <strain evidence="1">MM415B02317</strain>
    </source>
</reference>